<organism evidence="1 2">
    <name type="scientific">Nicotiana attenuata</name>
    <name type="common">Coyote tobacco</name>
    <dbReference type="NCBI Taxonomy" id="49451"/>
    <lineage>
        <taxon>Eukaryota</taxon>
        <taxon>Viridiplantae</taxon>
        <taxon>Streptophyta</taxon>
        <taxon>Embryophyta</taxon>
        <taxon>Tracheophyta</taxon>
        <taxon>Spermatophyta</taxon>
        <taxon>Magnoliopsida</taxon>
        <taxon>eudicotyledons</taxon>
        <taxon>Gunneridae</taxon>
        <taxon>Pentapetalae</taxon>
        <taxon>asterids</taxon>
        <taxon>lamiids</taxon>
        <taxon>Solanales</taxon>
        <taxon>Solanaceae</taxon>
        <taxon>Nicotianoideae</taxon>
        <taxon>Nicotianeae</taxon>
        <taxon>Nicotiana</taxon>
    </lineage>
</organism>
<dbReference type="AlphaFoldDB" id="A0A1J6KSC5"/>
<comment type="caution">
    <text evidence="1">The sequence shown here is derived from an EMBL/GenBank/DDBJ whole genome shotgun (WGS) entry which is preliminary data.</text>
</comment>
<dbReference type="Gramene" id="OIT22009">
    <property type="protein sequence ID" value="OIT22009"/>
    <property type="gene ID" value="A4A49_34544"/>
</dbReference>
<name>A0A1J6KSC5_NICAT</name>
<dbReference type="Proteomes" id="UP000187609">
    <property type="component" value="Unassembled WGS sequence"/>
</dbReference>
<dbReference type="EMBL" id="MJEQ01003953">
    <property type="protein sequence ID" value="OIT22009.1"/>
    <property type="molecule type" value="Genomic_DNA"/>
</dbReference>
<keyword evidence="2" id="KW-1185">Reference proteome</keyword>
<gene>
    <name evidence="1" type="ORF">A4A49_34544</name>
</gene>
<reference evidence="1" key="1">
    <citation type="submission" date="2016-11" db="EMBL/GenBank/DDBJ databases">
        <title>The genome of Nicotiana attenuata.</title>
        <authorList>
            <person name="Xu S."/>
            <person name="Brockmoeller T."/>
            <person name="Gaquerel E."/>
            <person name="Navarro A."/>
            <person name="Kuhl H."/>
            <person name="Gase K."/>
            <person name="Ling Z."/>
            <person name="Zhou W."/>
            <person name="Kreitzer C."/>
            <person name="Stanke M."/>
            <person name="Tang H."/>
            <person name="Lyons E."/>
            <person name="Pandey P."/>
            <person name="Pandey S.P."/>
            <person name="Timmermann B."/>
            <person name="Baldwin I.T."/>
        </authorList>
    </citation>
    <scope>NUCLEOTIDE SEQUENCE [LARGE SCALE GENOMIC DNA]</scope>
    <source>
        <strain evidence="1">UT</strain>
    </source>
</reference>
<protein>
    <submittedName>
        <fullName evidence="1">Uncharacterized protein</fullName>
    </submittedName>
</protein>
<proteinExistence type="predicted"/>
<evidence type="ECO:0000313" key="2">
    <source>
        <dbReference type="Proteomes" id="UP000187609"/>
    </source>
</evidence>
<sequence length="150" mass="15528">MGPGVDCVHAKACLAVCWVPSRPGLGLDTTGAIEIAEKPAVLKATGVHDKGQDVEGVIALDSAAPKGVKAVIADGVQGFIEIWANQANTVALEMVQKPVVIELIAVHDEGQGLEDVDALNSIAVIGLDRGNNAKNHVAVAVEKVELKQLL</sequence>
<accession>A0A1J6KSC5</accession>
<evidence type="ECO:0000313" key="1">
    <source>
        <dbReference type="EMBL" id="OIT22009.1"/>
    </source>
</evidence>